<evidence type="ECO:0000256" key="1">
    <source>
        <dbReference type="ARBA" id="ARBA00004117"/>
    </source>
</evidence>
<dbReference type="EMBL" id="CP027666">
    <property type="protein sequence ID" value="AVO35789.1"/>
    <property type="molecule type" value="Genomic_DNA"/>
</dbReference>
<accession>A0A2S0MIS6</accession>
<dbReference type="PANTHER" id="PTHR38766">
    <property type="entry name" value="FLAGELLAR PROTEIN FLIO"/>
    <property type="match status" value="1"/>
</dbReference>
<feature type="chain" id="PRO_5015726329" evidence="10">
    <location>
        <begin position="20"/>
        <end position="131"/>
    </location>
</feature>
<evidence type="ECO:0000256" key="2">
    <source>
        <dbReference type="ARBA" id="ARBA00004236"/>
    </source>
</evidence>
<dbReference type="GO" id="GO:0005886">
    <property type="term" value="C:plasma membrane"/>
    <property type="evidence" value="ECO:0007669"/>
    <property type="project" value="UniProtKB-SubCell"/>
</dbReference>
<dbReference type="Pfam" id="PF04347">
    <property type="entry name" value="FliO"/>
    <property type="match status" value="1"/>
</dbReference>
<keyword evidence="11" id="KW-0282">Flagellum</keyword>
<evidence type="ECO:0000313" key="11">
    <source>
        <dbReference type="EMBL" id="AVO35789.1"/>
    </source>
</evidence>
<evidence type="ECO:0000256" key="4">
    <source>
        <dbReference type="ARBA" id="ARBA00022692"/>
    </source>
</evidence>
<dbReference type="RefSeq" id="WP_106704334.1">
    <property type="nucleotide sequence ID" value="NZ_CP027666.1"/>
</dbReference>
<evidence type="ECO:0000313" key="12">
    <source>
        <dbReference type="Proteomes" id="UP000239709"/>
    </source>
</evidence>
<keyword evidence="5 9" id="KW-1133">Transmembrane helix</keyword>
<evidence type="ECO:0000256" key="9">
    <source>
        <dbReference type="SAM" id="Phobius"/>
    </source>
</evidence>
<dbReference type="AlphaFoldDB" id="A0A2S0MIS6"/>
<evidence type="ECO:0000256" key="8">
    <source>
        <dbReference type="ARBA" id="ARBA00037937"/>
    </source>
</evidence>
<keyword evidence="7" id="KW-0975">Bacterial flagellum</keyword>
<gene>
    <name evidence="11" type="ORF">C6570_17365</name>
</gene>
<proteinExistence type="inferred from homology"/>
<dbReference type="OrthoDB" id="8911254at2"/>
<keyword evidence="12" id="KW-1185">Reference proteome</keyword>
<feature type="signal peptide" evidence="10">
    <location>
        <begin position="1"/>
        <end position="19"/>
    </location>
</feature>
<dbReference type="GO" id="GO:0044781">
    <property type="term" value="P:bacterial-type flagellum organization"/>
    <property type="evidence" value="ECO:0007669"/>
    <property type="project" value="InterPro"/>
</dbReference>
<dbReference type="KEGG" id="otk:C6570_17365"/>
<dbReference type="InterPro" id="IPR022781">
    <property type="entry name" value="Flagellar_biosynth_FliO"/>
</dbReference>
<sequence>MNRDTAASAASAASTTAAASTVASTAAPAPTGSAGEPGLWASALVTVVALAFVLALAWLFLRLLKRATTLRSADGRVPPQVVQATPLGGRERLVVVRDGAHEYVLGVTAASVSLIDKREVRPVVAGDQREA</sequence>
<comment type="similarity">
    <text evidence="8">Belongs to the FliO/MopB family.</text>
</comment>
<reference evidence="11 12" key="1">
    <citation type="submission" date="2018-03" db="EMBL/GenBank/DDBJ databases">
        <title>Genome sequencing of Ottowia sp.</title>
        <authorList>
            <person name="Kim S.-J."/>
            <person name="Heo J."/>
            <person name="Kwon S.-W."/>
        </authorList>
    </citation>
    <scope>NUCLEOTIDE SEQUENCE [LARGE SCALE GENOMIC DNA]</scope>
    <source>
        <strain evidence="11 12">KADR8-3</strain>
    </source>
</reference>
<keyword evidence="10" id="KW-0732">Signal</keyword>
<evidence type="ECO:0000256" key="6">
    <source>
        <dbReference type="ARBA" id="ARBA00023136"/>
    </source>
</evidence>
<keyword evidence="4 9" id="KW-0812">Transmembrane</keyword>
<dbReference type="InterPro" id="IPR052205">
    <property type="entry name" value="FliO/MopB"/>
</dbReference>
<name>A0A2S0MIS6_9BURK</name>
<evidence type="ECO:0000256" key="5">
    <source>
        <dbReference type="ARBA" id="ARBA00022989"/>
    </source>
</evidence>
<evidence type="ECO:0000256" key="10">
    <source>
        <dbReference type="SAM" id="SignalP"/>
    </source>
</evidence>
<dbReference type="GO" id="GO:0009425">
    <property type="term" value="C:bacterial-type flagellum basal body"/>
    <property type="evidence" value="ECO:0007669"/>
    <property type="project" value="UniProtKB-SubCell"/>
</dbReference>
<protein>
    <submittedName>
        <fullName evidence="11">Flagellar biosynthetic protein FliO</fullName>
    </submittedName>
</protein>
<keyword evidence="11" id="KW-0966">Cell projection</keyword>
<keyword evidence="3" id="KW-1003">Cell membrane</keyword>
<comment type="subcellular location">
    <subcellularLocation>
        <location evidence="1">Bacterial flagellum basal body</location>
    </subcellularLocation>
    <subcellularLocation>
        <location evidence="2">Cell membrane</location>
    </subcellularLocation>
</comment>
<keyword evidence="11" id="KW-0969">Cilium</keyword>
<dbReference type="Proteomes" id="UP000239709">
    <property type="component" value="Chromosome"/>
</dbReference>
<feature type="transmembrane region" description="Helical" evidence="9">
    <location>
        <begin position="38"/>
        <end position="61"/>
    </location>
</feature>
<evidence type="ECO:0000256" key="3">
    <source>
        <dbReference type="ARBA" id="ARBA00022475"/>
    </source>
</evidence>
<keyword evidence="6 9" id="KW-0472">Membrane</keyword>
<organism evidence="11 12">
    <name type="scientific">Ottowia oryzae</name>
    <dbReference type="NCBI Taxonomy" id="2109914"/>
    <lineage>
        <taxon>Bacteria</taxon>
        <taxon>Pseudomonadati</taxon>
        <taxon>Pseudomonadota</taxon>
        <taxon>Betaproteobacteria</taxon>
        <taxon>Burkholderiales</taxon>
        <taxon>Comamonadaceae</taxon>
        <taxon>Ottowia</taxon>
    </lineage>
</organism>
<evidence type="ECO:0000256" key="7">
    <source>
        <dbReference type="ARBA" id="ARBA00023143"/>
    </source>
</evidence>
<dbReference type="PANTHER" id="PTHR38766:SF1">
    <property type="entry name" value="FLAGELLAR PROTEIN FLIO"/>
    <property type="match status" value="1"/>
</dbReference>